<evidence type="ECO:0000313" key="5">
    <source>
        <dbReference type="Proteomes" id="UP000726737"/>
    </source>
</evidence>
<proteinExistence type="predicted"/>
<feature type="compositionally biased region" description="Low complexity" evidence="2">
    <location>
        <begin position="146"/>
        <end position="163"/>
    </location>
</feature>
<dbReference type="EMBL" id="JAAAJA010000180">
    <property type="protein sequence ID" value="KAG0259653.1"/>
    <property type="molecule type" value="Genomic_DNA"/>
</dbReference>
<dbReference type="AlphaFoldDB" id="A0A9P6U428"/>
<feature type="compositionally biased region" description="Low complexity" evidence="2">
    <location>
        <begin position="721"/>
        <end position="758"/>
    </location>
</feature>
<accession>A0A9P6U428</accession>
<protein>
    <recommendedName>
        <fullName evidence="3">GLTSCR protein conserved domain-containing protein</fullName>
    </recommendedName>
</protein>
<dbReference type="InterPro" id="IPR015671">
    <property type="entry name" value="GSCR1_dom"/>
</dbReference>
<feature type="coiled-coil region" evidence="1">
    <location>
        <begin position="340"/>
        <end position="367"/>
    </location>
</feature>
<comment type="caution">
    <text evidence="4">The sequence shown here is derived from an EMBL/GenBank/DDBJ whole genome shotgun (WGS) entry which is preliminary data.</text>
</comment>
<evidence type="ECO:0000313" key="4">
    <source>
        <dbReference type="EMBL" id="KAG0259653.1"/>
    </source>
</evidence>
<name>A0A9P6U428_9FUNG</name>
<feature type="coiled-coil region" evidence="1">
    <location>
        <begin position="603"/>
        <end position="645"/>
    </location>
</feature>
<dbReference type="OrthoDB" id="2556847at2759"/>
<feature type="region of interest" description="Disordered" evidence="2">
    <location>
        <begin position="710"/>
        <end position="767"/>
    </location>
</feature>
<dbReference type="Proteomes" id="UP000726737">
    <property type="component" value="Unassembled WGS sequence"/>
</dbReference>
<keyword evidence="5" id="KW-1185">Reference proteome</keyword>
<sequence>MATPSTPSTSTTTTGATAASTTVASPTDVETVTHIQMAGLTVLMVRKKDQVIYKLPDNMSVQSLSQDQRERLLAEINLLHHQQTTAQALAATQAQTHQVHMAQAQAQAQANGQGVRPIAPSAQSTQTNGVQEQTATTVGMSHNAPSSSTPVSYSSNSSATTTSADGQQKTTRRYNKTGKYSKKKLMQQQILEAQGIRSTTEPYLRPQDSRMKSLQPPQQPLAINSIGLRTYAAAAASPIQTSLQQTGTSATTTAAASIPVHTTLQSAFLQQLLQQQQQQQQQVLALSNLDQTRQFQLLQEIHQLQQQIEVQQTTTNTFRERELTVQRVLAHHKPVDARTQQLVQQNLVEAEKSLERIKKQLREKEAVFREQFPVFSQQLLVLQHQQQLQLQQRQTAAAAGGLARTPLLTTGSTPASVSHPTSIAAGPSDLPKTVEAELQQRIKGHHDSVRNAMAVELQAAHRAVTLPDWRTPFSSLQDAIERLLPFHVFQYPAQDLESHAKAFDSRPEVELDTRALLIHRRKHDLFNKYNKLLKDSATKATTTNPSSALDIIALRYSVEDEQAEYRKVLAERDVVQAQAQMLKHELELRQQQLLQQRRTEAVLIEQQQKLMLERQRLEELEQQEQEKRQRQLEDQIRQLQALQQQHRLGEVHEMQLHMQQQQQQHQLQQQQQGLLLKRTEEEEEQERKKEELRRMHQLELEKQLRIKQESLQKEQEEAARAQELGATTGSTSISSISSTTPSTSTPSISSSSPSTTASVLPPNAPTS</sequence>
<evidence type="ECO:0000256" key="2">
    <source>
        <dbReference type="SAM" id="MobiDB-lite"/>
    </source>
</evidence>
<feature type="domain" description="GLTSCR protein conserved" evidence="3">
    <location>
        <begin position="461"/>
        <end position="548"/>
    </location>
</feature>
<feature type="compositionally biased region" description="Basic and acidic residues" evidence="2">
    <location>
        <begin position="710"/>
        <end position="720"/>
    </location>
</feature>
<reference evidence="4" key="1">
    <citation type="journal article" date="2020" name="Fungal Divers.">
        <title>Resolving the Mortierellaceae phylogeny through synthesis of multi-gene phylogenetics and phylogenomics.</title>
        <authorList>
            <person name="Vandepol N."/>
            <person name="Liber J."/>
            <person name="Desiro A."/>
            <person name="Na H."/>
            <person name="Kennedy M."/>
            <person name="Barry K."/>
            <person name="Grigoriev I.V."/>
            <person name="Miller A.N."/>
            <person name="O'Donnell K."/>
            <person name="Stajich J.E."/>
            <person name="Bonito G."/>
        </authorList>
    </citation>
    <scope>NUCLEOTIDE SEQUENCE</scope>
    <source>
        <strain evidence="4">KOD948</strain>
    </source>
</reference>
<keyword evidence="1" id="KW-0175">Coiled coil</keyword>
<organism evidence="4 5">
    <name type="scientific">Mortierella polycephala</name>
    <dbReference type="NCBI Taxonomy" id="41804"/>
    <lineage>
        <taxon>Eukaryota</taxon>
        <taxon>Fungi</taxon>
        <taxon>Fungi incertae sedis</taxon>
        <taxon>Mucoromycota</taxon>
        <taxon>Mortierellomycotina</taxon>
        <taxon>Mortierellomycetes</taxon>
        <taxon>Mortierellales</taxon>
        <taxon>Mortierellaceae</taxon>
        <taxon>Mortierella</taxon>
    </lineage>
</organism>
<feature type="region of interest" description="Disordered" evidence="2">
    <location>
        <begin position="407"/>
        <end position="430"/>
    </location>
</feature>
<evidence type="ECO:0000256" key="1">
    <source>
        <dbReference type="SAM" id="Coils"/>
    </source>
</evidence>
<feature type="compositionally biased region" description="Polar residues" evidence="2">
    <location>
        <begin position="121"/>
        <end position="145"/>
    </location>
</feature>
<feature type="region of interest" description="Disordered" evidence="2">
    <location>
        <begin position="104"/>
        <end position="185"/>
    </location>
</feature>
<feature type="compositionally biased region" description="Basic residues" evidence="2">
    <location>
        <begin position="170"/>
        <end position="185"/>
    </location>
</feature>
<feature type="compositionally biased region" description="Polar residues" evidence="2">
    <location>
        <begin position="411"/>
        <end position="421"/>
    </location>
</feature>
<dbReference type="Pfam" id="PF15249">
    <property type="entry name" value="GLTSCR1"/>
    <property type="match status" value="1"/>
</dbReference>
<gene>
    <name evidence="4" type="ORF">BG011_002504</name>
</gene>
<feature type="region of interest" description="Disordered" evidence="2">
    <location>
        <begin position="1"/>
        <end position="22"/>
    </location>
</feature>
<evidence type="ECO:0000259" key="3">
    <source>
        <dbReference type="Pfam" id="PF15249"/>
    </source>
</evidence>